<dbReference type="STRING" id="2018661.A0A2A2KB75"/>
<dbReference type="InterPro" id="IPR045690">
    <property type="entry name" value="DUF6055"/>
</dbReference>
<protein>
    <submittedName>
        <fullName evidence="3">Uncharacterized protein</fullName>
    </submittedName>
</protein>
<comment type="caution">
    <text evidence="3">The sequence shown here is derived from an EMBL/GenBank/DDBJ whole genome shotgun (WGS) entry which is preliminary data.</text>
</comment>
<dbReference type="EMBL" id="LIAE01009121">
    <property type="protein sequence ID" value="PAV71191.1"/>
    <property type="molecule type" value="Genomic_DNA"/>
</dbReference>
<organism evidence="3 4">
    <name type="scientific">Diploscapter pachys</name>
    <dbReference type="NCBI Taxonomy" id="2018661"/>
    <lineage>
        <taxon>Eukaryota</taxon>
        <taxon>Metazoa</taxon>
        <taxon>Ecdysozoa</taxon>
        <taxon>Nematoda</taxon>
        <taxon>Chromadorea</taxon>
        <taxon>Rhabditida</taxon>
        <taxon>Rhabditina</taxon>
        <taxon>Rhabditomorpha</taxon>
        <taxon>Rhabditoidea</taxon>
        <taxon>Rhabditidae</taxon>
        <taxon>Diploscapter</taxon>
    </lineage>
</organism>
<feature type="compositionally biased region" description="Basic and acidic residues" evidence="1">
    <location>
        <begin position="743"/>
        <end position="763"/>
    </location>
</feature>
<feature type="compositionally biased region" description="Basic and acidic residues" evidence="1">
    <location>
        <begin position="721"/>
        <end position="730"/>
    </location>
</feature>
<feature type="transmembrane region" description="Helical" evidence="2">
    <location>
        <begin position="38"/>
        <end position="60"/>
    </location>
</feature>
<keyword evidence="2" id="KW-0812">Transmembrane</keyword>
<reference evidence="3 4" key="1">
    <citation type="journal article" date="2017" name="Curr. Biol.">
        <title>Genome architecture and evolution of a unichromosomal asexual nematode.</title>
        <authorList>
            <person name="Fradin H."/>
            <person name="Zegar C."/>
            <person name="Gutwein M."/>
            <person name="Lucas J."/>
            <person name="Kovtun M."/>
            <person name="Corcoran D."/>
            <person name="Baugh L.R."/>
            <person name="Kiontke K."/>
            <person name="Gunsalus K."/>
            <person name="Fitch D.H."/>
            <person name="Piano F."/>
        </authorList>
    </citation>
    <scope>NUCLEOTIDE SEQUENCE [LARGE SCALE GENOMIC DNA]</scope>
    <source>
        <strain evidence="3">PF1309</strain>
    </source>
</reference>
<dbReference type="Pfam" id="PF19527">
    <property type="entry name" value="DUF6055"/>
    <property type="match status" value="1"/>
</dbReference>
<gene>
    <name evidence="3" type="ORF">WR25_17042</name>
</gene>
<dbReference type="Proteomes" id="UP000218231">
    <property type="component" value="Unassembled WGS sequence"/>
</dbReference>
<accession>A0A2A2KB75</accession>
<proteinExistence type="predicted"/>
<name>A0A2A2KB75_9BILA</name>
<evidence type="ECO:0000313" key="3">
    <source>
        <dbReference type="EMBL" id="PAV71191.1"/>
    </source>
</evidence>
<keyword evidence="2" id="KW-1133">Transmembrane helix</keyword>
<dbReference type="AlphaFoldDB" id="A0A2A2KB75"/>
<evidence type="ECO:0000313" key="4">
    <source>
        <dbReference type="Proteomes" id="UP000218231"/>
    </source>
</evidence>
<evidence type="ECO:0000256" key="2">
    <source>
        <dbReference type="SAM" id="Phobius"/>
    </source>
</evidence>
<sequence length="880" mass="95427">MHGAVLWRRYGFSIVPCRIPGREVAGWGVMRMARGVRWVALVSMVVGTAALHAGPAFAAASSGCRSHTTLAPWGRYPLRRWTPIRQVRQPATIDDDGSKREGLAIGAPFRARMVQAYGVDDGEARRIVEMVTAEGCYRAFRADSFVAADQAIIAAEVARHPSTPDPASYATVLEPGQVEPGDIEAGKIAKYEIQHFVFWYGTNTKGDSYAYARDTGQDWRTVLTRAGAWAEQVWHLSRDLTGAPMPYADRPAGERRRIAVYISGTGRPHVADGDLMSGTPVASPAIWIAASMLNYGSKTFAHEFGHVMQFYSGGLRDSPSAGAIWEAGGNWIGNLLVPGSTTWIGSYGNRQYVGPLWPDARYGAFPFLNMLFEDPRTRPLVWAGWTHNARTASWASTEDFVPTILRLGTASGAYPKGFRSFADDMGWYGARLVTLDFMNQRALLDAVAQSRFVFGGSRFAALVPGDRPGRFVPQSDQVLHQFGTDLIPLTPTGHRDTVSVRLTGATTAKDAAWRFALVAVRGEADASYSRLGAVEGTGSATVSYRIPKDARLYLAVTATQASTSARTRVVCGHGHLVRRGPRRCEQREAGGEGRQRLCRAAVVGAIVADRALAGLRDLRAVFHPIERRLDADVDGQCVAFGDAAPRWLRAVRRDGHRLACGIALARHAGVAGVGQPLVEVIGDAGDHATVRGVDIALDTVGARGDRLHRADRARPSWRAKLSRDDARGGERVGGQRAGHHRTGGIDRPDQRARHAEERAGGRHGKCDHMRLAVVEQRGERREVDPGGRQVQRAQGGHASPQAGIDTAGENVGLDRADARQPSVDPYLHLAIRCVAGRRPEDVALGEIAGRAIVPEFLALLPDGEQVDSQSRQVARETDRA</sequence>
<feature type="region of interest" description="Disordered" evidence="1">
    <location>
        <begin position="777"/>
        <end position="807"/>
    </location>
</feature>
<keyword evidence="2" id="KW-0472">Membrane</keyword>
<evidence type="ECO:0000256" key="1">
    <source>
        <dbReference type="SAM" id="MobiDB-lite"/>
    </source>
</evidence>
<keyword evidence="4" id="KW-1185">Reference proteome</keyword>
<feature type="region of interest" description="Disordered" evidence="1">
    <location>
        <begin position="714"/>
        <end position="763"/>
    </location>
</feature>